<dbReference type="InterPro" id="IPR000014">
    <property type="entry name" value="PAS"/>
</dbReference>
<feature type="transmembrane region" description="Helical" evidence="14">
    <location>
        <begin position="174"/>
        <end position="193"/>
    </location>
</feature>
<evidence type="ECO:0000256" key="12">
    <source>
        <dbReference type="ARBA" id="ARBA00023012"/>
    </source>
</evidence>
<dbReference type="Gene3D" id="3.30.450.20">
    <property type="entry name" value="PAS domain"/>
    <property type="match status" value="2"/>
</dbReference>
<dbReference type="STRING" id="419479.SAMN04488563_3830"/>
<dbReference type="SUPFAM" id="SSF55890">
    <property type="entry name" value="Sporulation response regulatory protein Spo0B"/>
    <property type="match status" value="1"/>
</dbReference>
<dbReference type="OrthoDB" id="9792686at2"/>
<dbReference type="PANTHER" id="PTHR45436">
    <property type="entry name" value="SENSOR HISTIDINE KINASE YKOH"/>
    <property type="match status" value="1"/>
</dbReference>
<evidence type="ECO:0000256" key="5">
    <source>
        <dbReference type="ARBA" id="ARBA00022553"/>
    </source>
</evidence>
<dbReference type="GO" id="GO:0006355">
    <property type="term" value="P:regulation of DNA-templated transcription"/>
    <property type="evidence" value="ECO:0007669"/>
    <property type="project" value="InterPro"/>
</dbReference>
<evidence type="ECO:0000256" key="6">
    <source>
        <dbReference type="ARBA" id="ARBA00022679"/>
    </source>
</evidence>
<dbReference type="SUPFAM" id="SSF55785">
    <property type="entry name" value="PYP-like sensor domain (PAS domain)"/>
    <property type="match status" value="1"/>
</dbReference>
<dbReference type="Gene3D" id="3.30.565.10">
    <property type="entry name" value="Histidine kinase-like ATPase, C-terminal domain"/>
    <property type="match status" value="1"/>
</dbReference>
<dbReference type="SUPFAM" id="SSF103190">
    <property type="entry name" value="Sensory domain-like"/>
    <property type="match status" value="1"/>
</dbReference>
<accession>A0A1H2KHZ4</accession>
<dbReference type="PRINTS" id="PR00344">
    <property type="entry name" value="BCTRLSENSOR"/>
</dbReference>
<dbReference type="GO" id="GO:0005886">
    <property type="term" value="C:plasma membrane"/>
    <property type="evidence" value="ECO:0007669"/>
    <property type="project" value="UniProtKB-SubCell"/>
</dbReference>
<evidence type="ECO:0000256" key="13">
    <source>
        <dbReference type="ARBA" id="ARBA00023136"/>
    </source>
</evidence>
<evidence type="ECO:0000256" key="8">
    <source>
        <dbReference type="ARBA" id="ARBA00022741"/>
    </source>
</evidence>
<evidence type="ECO:0000256" key="11">
    <source>
        <dbReference type="ARBA" id="ARBA00022989"/>
    </source>
</evidence>
<dbReference type="InterPro" id="IPR029151">
    <property type="entry name" value="Sensor-like_sf"/>
</dbReference>
<dbReference type="InterPro" id="IPR003594">
    <property type="entry name" value="HATPase_dom"/>
</dbReference>
<keyword evidence="8" id="KW-0547">Nucleotide-binding</keyword>
<gene>
    <name evidence="16" type="ORF">SAMN04488563_3830</name>
</gene>
<dbReference type="InterPro" id="IPR050428">
    <property type="entry name" value="TCS_sensor_his_kinase"/>
</dbReference>
<dbReference type="AlphaFoldDB" id="A0A1H2KHZ4"/>
<dbReference type="Proteomes" id="UP000182977">
    <property type="component" value="Chromosome I"/>
</dbReference>
<evidence type="ECO:0000256" key="9">
    <source>
        <dbReference type="ARBA" id="ARBA00022777"/>
    </source>
</evidence>
<comment type="subcellular location">
    <subcellularLocation>
        <location evidence="2">Cell membrane</location>
        <topology evidence="2">Multi-pass membrane protein</topology>
    </subcellularLocation>
</comment>
<dbReference type="Pfam" id="PF02518">
    <property type="entry name" value="HATPase_c"/>
    <property type="match status" value="1"/>
</dbReference>
<keyword evidence="11 14" id="KW-1133">Transmembrane helix</keyword>
<keyword evidence="5" id="KW-0597">Phosphoprotein</keyword>
<comment type="catalytic activity">
    <reaction evidence="1">
        <text>ATP + protein L-histidine = ADP + protein N-phospho-L-histidine.</text>
        <dbReference type="EC" id="2.7.13.3"/>
    </reaction>
</comment>
<dbReference type="CDD" id="cd00130">
    <property type="entry name" value="PAS"/>
    <property type="match status" value="1"/>
</dbReference>
<keyword evidence="13 14" id="KW-0472">Membrane</keyword>
<keyword evidence="7 14" id="KW-0812">Transmembrane</keyword>
<keyword evidence="9 16" id="KW-0418">Kinase</keyword>
<evidence type="ECO:0000256" key="4">
    <source>
        <dbReference type="ARBA" id="ARBA00022475"/>
    </source>
</evidence>
<evidence type="ECO:0000256" key="2">
    <source>
        <dbReference type="ARBA" id="ARBA00004651"/>
    </source>
</evidence>
<sequence length="530" mass="55570">MPMLRSVSLRVQLLALQLAIVLVTVVSAGGLAAWLQSEQIRDSYQDRMIAVADSVAGLPSVLDAFDDPDPSATIQPLAELIREASNVTYVVVTDEAGIRYSHPDPERIGEPVSTDPSVPLSGEVYVGTQTGTLGRSWRVKVPVFDAGGTVIGTVSVGTLESELQDDLLEDIPALLAWLAGAAVLGTLGATWVTHVVRRRIFKLEPDEIATLLETRDAMLHGIREGVVALDDAGRIALVNDEARRLLDLGGDVTGRPAADVLEPTLAAVATDDADVTDRLVLAGVRILVVNRRSATSDGRPVGVVLTLRDRTELHDALRELEGARSLTEALRAQAHEFSNHLHVVSGLLELGRTDDAVSFIDRVGRGGTVTRTVAAGVTAPAVSALLLAKAATCRERGLTLRVDPESRLDDDGDELVTILGNLVDNAADATGHGGTVDVRIDQSADGGVRIVVADDGPGVPVERRTLIFAAGFTSKAASPGGGGRGIGLALVHRIVRRRGGSVTVRDAAAGGAEFEVVLPARVPAPMVVGP</sequence>
<dbReference type="InterPro" id="IPR036890">
    <property type="entry name" value="HATPase_C_sf"/>
</dbReference>
<dbReference type="InterPro" id="IPR039506">
    <property type="entry name" value="SPOB_a"/>
</dbReference>
<evidence type="ECO:0000259" key="15">
    <source>
        <dbReference type="PROSITE" id="PS50109"/>
    </source>
</evidence>
<keyword evidence="12" id="KW-0902">Two-component regulatory system</keyword>
<dbReference type="EC" id="2.7.13.3" evidence="3"/>
<reference evidence="17" key="1">
    <citation type="submission" date="2016-10" db="EMBL/GenBank/DDBJ databases">
        <authorList>
            <person name="Varghese N."/>
            <person name="Submissions S."/>
        </authorList>
    </citation>
    <scope>NUCLEOTIDE SEQUENCE [LARGE SCALE GENOMIC DNA]</scope>
    <source>
        <strain evidence="17">DSM 45079</strain>
    </source>
</reference>
<keyword evidence="10" id="KW-0067">ATP-binding</keyword>
<dbReference type="Gene3D" id="1.10.287.130">
    <property type="match status" value="1"/>
</dbReference>
<name>A0A1H2KHZ4_9ACTN</name>
<dbReference type="GO" id="GO:0000155">
    <property type="term" value="F:phosphorelay sensor kinase activity"/>
    <property type="evidence" value="ECO:0007669"/>
    <property type="project" value="InterPro"/>
</dbReference>
<feature type="domain" description="Histidine kinase" evidence="15">
    <location>
        <begin position="394"/>
        <end position="522"/>
    </location>
</feature>
<evidence type="ECO:0000313" key="16">
    <source>
        <dbReference type="EMBL" id="SDU68011.1"/>
    </source>
</evidence>
<dbReference type="PANTHER" id="PTHR45436:SF5">
    <property type="entry name" value="SENSOR HISTIDINE KINASE TRCS"/>
    <property type="match status" value="1"/>
</dbReference>
<organism evidence="16 17">
    <name type="scientific">Jiangella alkaliphila</name>
    <dbReference type="NCBI Taxonomy" id="419479"/>
    <lineage>
        <taxon>Bacteria</taxon>
        <taxon>Bacillati</taxon>
        <taxon>Actinomycetota</taxon>
        <taxon>Actinomycetes</taxon>
        <taxon>Jiangellales</taxon>
        <taxon>Jiangellaceae</taxon>
        <taxon>Jiangella</taxon>
    </lineage>
</organism>
<dbReference type="InterPro" id="IPR016120">
    <property type="entry name" value="Sig_transdc_His_kin_SpoOB"/>
</dbReference>
<dbReference type="EMBL" id="LT629791">
    <property type="protein sequence ID" value="SDU68011.1"/>
    <property type="molecule type" value="Genomic_DNA"/>
</dbReference>
<dbReference type="InterPro" id="IPR013767">
    <property type="entry name" value="PAS_fold"/>
</dbReference>
<evidence type="ECO:0000256" key="1">
    <source>
        <dbReference type="ARBA" id="ARBA00000085"/>
    </source>
</evidence>
<dbReference type="Pfam" id="PF00989">
    <property type="entry name" value="PAS"/>
    <property type="match status" value="1"/>
</dbReference>
<dbReference type="PROSITE" id="PS50109">
    <property type="entry name" value="HIS_KIN"/>
    <property type="match status" value="1"/>
</dbReference>
<dbReference type="InterPro" id="IPR033463">
    <property type="entry name" value="sCache_3"/>
</dbReference>
<evidence type="ECO:0000256" key="7">
    <source>
        <dbReference type="ARBA" id="ARBA00022692"/>
    </source>
</evidence>
<evidence type="ECO:0000256" key="10">
    <source>
        <dbReference type="ARBA" id="ARBA00022840"/>
    </source>
</evidence>
<keyword evidence="4" id="KW-1003">Cell membrane</keyword>
<dbReference type="SMART" id="SM00091">
    <property type="entry name" value="PAS"/>
    <property type="match status" value="1"/>
</dbReference>
<dbReference type="SUPFAM" id="SSF55874">
    <property type="entry name" value="ATPase domain of HSP90 chaperone/DNA topoisomerase II/histidine kinase"/>
    <property type="match status" value="1"/>
</dbReference>
<keyword evidence="6" id="KW-0808">Transferase</keyword>
<evidence type="ECO:0000256" key="14">
    <source>
        <dbReference type="SAM" id="Phobius"/>
    </source>
</evidence>
<evidence type="ECO:0000256" key="3">
    <source>
        <dbReference type="ARBA" id="ARBA00012438"/>
    </source>
</evidence>
<dbReference type="SMART" id="SM00387">
    <property type="entry name" value="HATPase_c"/>
    <property type="match status" value="1"/>
</dbReference>
<evidence type="ECO:0000313" key="17">
    <source>
        <dbReference type="Proteomes" id="UP000182977"/>
    </source>
</evidence>
<dbReference type="InterPro" id="IPR005467">
    <property type="entry name" value="His_kinase_dom"/>
</dbReference>
<dbReference type="GO" id="GO:0005524">
    <property type="term" value="F:ATP binding"/>
    <property type="evidence" value="ECO:0007669"/>
    <property type="project" value="UniProtKB-KW"/>
</dbReference>
<keyword evidence="17" id="KW-1185">Reference proteome</keyword>
<dbReference type="InterPro" id="IPR035965">
    <property type="entry name" value="PAS-like_dom_sf"/>
</dbReference>
<dbReference type="Pfam" id="PF17203">
    <property type="entry name" value="sCache_3_2"/>
    <property type="match status" value="1"/>
</dbReference>
<protein>
    <recommendedName>
        <fullName evidence="3">histidine kinase</fullName>
        <ecNumber evidence="3">2.7.13.3</ecNumber>
    </recommendedName>
</protein>
<proteinExistence type="predicted"/>
<dbReference type="Pfam" id="PF14689">
    <property type="entry name" value="SPOB_a"/>
    <property type="match status" value="1"/>
</dbReference>
<dbReference type="InterPro" id="IPR004358">
    <property type="entry name" value="Sig_transdc_His_kin-like_C"/>
</dbReference>